<dbReference type="SMART" id="SM00530">
    <property type="entry name" value="HTH_XRE"/>
    <property type="match status" value="1"/>
</dbReference>
<evidence type="ECO:0000313" key="4">
    <source>
        <dbReference type="Proteomes" id="UP000556436"/>
    </source>
</evidence>
<dbReference type="Pfam" id="PF17765">
    <property type="entry name" value="MLTR_LBD"/>
    <property type="match status" value="1"/>
</dbReference>
<dbReference type="Gene3D" id="1.10.260.40">
    <property type="entry name" value="lambda repressor-like DNA-binding domains"/>
    <property type="match status" value="1"/>
</dbReference>
<evidence type="ECO:0000256" key="1">
    <source>
        <dbReference type="SAM" id="MobiDB-lite"/>
    </source>
</evidence>
<dbReference type="CDD" id="cd00093">
    <property type="entry name" value="HTH_XRE"/>
    <property type="match status" value="1"/>
</dbReference>
<feature type="compositionally biased region" description="Polar residues" evidence="1">
    <location>
        <begin position="298"/>
        <end position="309"/>
    </location>
</feature>
<dbReference type="EMBL" id="JACHJG010000006">
    <property type="protein sequence ID" value="MBB4887438.1"/>
    <property type="molecule type" value="Genomic_DNA"/>
</dbReference>
<feature type="domain" description="HTH cro/C1-type" evidence="2">
    <location>
        <begin position="30"/>
        <end position="81"/>
    </location>
</feature>
<dbReference type="Gene3D" id="3.30.450.180">
    <property type="match status" value="1"/>
</dbReference>
<gene>
    <name evidence="3" type="ORF">FHS38_003492</name>
</gene>
<sequence length="309" mass="33422">MTSNALGDFLRAHRARLRPGDVGLPSYGRRRVAGLRREEVAVLAGMNTDYYARLEQGREQSPSPQVLDAISGALRMDREAREHLYRLAGTLPDGHRTPPRETVSPMLGQLLSGYTNTPAFVLNPALDLLATNSLADALFSPFETADNLARMTFLAPAGRSFYAQWHRAAEAVVSSLRQATGLEPHYPRLHELVSALTETSEEFATLWHAHTVYGKSHGAKELIHPKVGSLSLAYHSFDVRGAPGQQVVIYHAEPGSPSFQALSLLGSLHATRLRSRMDTSTSTGGPAASSPSSANSTVQSMSSSHRVGS</sequence>
<comment type="caution">
    <text evidence="3">The sequence shown here is derived from an EMBL/GenBank/DDBJ whole genome shotgun (WGS) entry which is preliminary data.</text>
</comment>
<dbReference type="Proteomes" id="UP000556436">
    <property type="component" value="Unassembled WGS sequence"/>
</dbReference>
<evidence type="ECO:0000313" key="3">
    <source>
        <dbReference type="EMBL" id="MBB4887438.1"/>
    </source>
</evidence>
<reference evidence="3 4" key="1">
    <citation type="submission" date="2020-08" db="EMBL/GenBank/DDBJ databases">
        <title>Genomic Encyclopedia of Type Strains, Phase III (KMG-III): the genomes of soil and plant-associated and newly described type strains.</title>
        <authorList>
            <person name="Whitman W."/>
        </authorList>
    </citation>
    <scope>NUCLEOTIDE SEQUENCE [LARGE SCALE GENOMIC DNA]</scope>
    <source>
        <strain evidence="3 4">CECT 3265</strain>
    </source>
</reference>
<dbReference type="GO" id="GO:0003677">
    <property type="term" value="F:DNA binding"/>
    <property type="evidence" value="ECO:0007669"/>
    <property type="project" value="InterPro"/>
</dbReference>
<feature type="region of interest" description="Disordered" evidence="1">
    <location>
        <begin position="274"/>
        <end position="309"/>
    </location>
</feature>
<protein>
    <submittedName>
        <fullName evidence="3">Transcriptional regulator with XRE-family HTH domain</fullName>
    </submittedName>
</protein>
<dbReference type="InterPro" id="IPR001387">
    <property type="entry name" value="Cro/C1-type_HTH"/>
</dbReference>
<dbReference type="SUPFAM" id="SSF47413">
    <property type="entry name" value="lambda repressor-like DNA-binding domains"/>
    <property type="match status" value="1"/>
</dbReference>
<dbReference type="InterPro" id="IPR041413">
    <property type="entry name" value="MLTR_LBD"/>
</dbReference>
<name>A0A7W7LC11_STRNE</name>
<proteinExistence type="predicted"/>
<dbReference type="PANTHER" id="PTHR35010:SF2">
    <property type="entry name" value="BLL4672 PROTEIN"/>
    <property type="match status" value="1"/>
</dbReference>
<dbReference type="RefSeq" id="WP_184734447.1">
    <property type="nucleotide sequence ID" value="NZ_BMRW01000002.1"/>
</dbReference>
<organism evidence="3 4">
    <name type="scientific">Streptomyces netropsis</name>
    <name type="common">Streptoverticillium netropsis</name>
    <dbReference type="NCBI Taxonomy" id="55404"/>
    <lineage>
        <taxon>Bacteria</taxon>
        <taxon>Bacillati</taxon>
        <taxon>Actinomycetota</taxon>
        <taxon>Actinomycetes</taxon>
        <taxon>Kitasatosporales</taxon>
        <taxon>Streptomycetaceae</taxon>
        <taxon>Streptomyces</taxon>
    </lineage>
</organism>
<feature type="compositionally biased region" description="Low complexity" evidence="1">
    <location>
        <begin position="279"/>
        <end position="297"/>
    </location>
</feature>
<dbReference type="PANTHER" id="PTHR35010">
    <property type="entry name" value="BLL4672 PROTEIN-RELATED"/>
    <property type="match status" value="1"/>
</dbReference>
<dbReference type="AlphaFoldDB" id="A0A7W7LC11"/>
<accession>A0A7W7LC11</accession>
<dbReference type="Pfam" id="PF13560">
    <property type="entry name" value="HTH_31"/>
    <property type="match status" value="1"/>
</dbReference>
<keyword evidence="4" id="KW-1185">Reference proteome</keyword>
<evidence type="ECO:0000259" key="2">
    <source>
        <dbReference type="PROSITE" id="PS50943"/>
    </source>
</evidence>
<dbReference type="PROSITE" id="PS50943">
    <property type="entry name" value="HTH_CROC1"/>
    <property type="match status" value="1"/>
</dbReference>
<dbReference type="InterPro" id="IPR010982">
    <property type="entry name" value="Lambda_DNA-bd_dom_sf"/>
</dbReference>